<evidence type="ECO:0000313" key="2">
    <source>
        <dbReference type="Proteomes" id="UP000067111"/>
    </source>
</evidence>
<proteinExistence type="predicted"/>
<dbReference type="RefSeq" id="WP_060756707.1">
    <property type="nucleotide sequence ID" value="NZ_JBKQAR010000013.1"/>
</dbReference>
<organism evidence="1 2">
    <name type="scientific">Pseudomonas palleroniana</name>
    <dbReference type="NCBI Taxonomy" id="191390"/>
    <lineage>
        <taxon>Bacteria</taxon>
        <taxon>Pseudomonadati</taxon>
        <taxon>Pseudomonadota</taxon>
        <taxon>Gammaproteobacteria</taxon>
        <taxon>Pseudomonadales</taxon>
        <taxon>Pseudomonadaceae</taxon>
        <taxon>Pseudomonas</taxon>
    </lineage>
</organism>
<gene>
    <name evidence="1" type="ORF">AWV77_24270</name>
</gene>
<name>A0A109FPH7_9PSED</name>
<dbReference type="EMBL" id="LRMR01000037">
    <property type="protein sequence ID" value="KWU48068.1"/>
    <property type="molecule type" value="Genomic_DNA"/>
</dbReference>
<reference evidence="2" key="1">
    <citation type="submission" date="2016-01" db="EMBL/GenBank/DDBJ databases">
        <authorList>
            <person name="Gamez R.M."/>
            <person name="Rodriguez F."/>
            <person name="Bernal J.F."/>
            <person name="Agarwala R."/>
            <person name="Landsman D."/>
            <person name="Marino-Ramirez L."/>
        </authorList>
    </citation>
    <scope>NUCLEOTIDE SEQUENCE [LARGE SCALE GENOMIC DNA]</scope>
    <source>
        <strain evidence="2">Ps006</strain>
    </source>
</reference>
<comment type="caution">
    <text evidence="1">The sequence shown here is derived from an EMBL/GenBank/DDBJ whole genome shotgun (WGS) entry which is preliminary data.</text>
</comment>
<dbReference type="OrthoDB" id="7031534at2"/>
<sequence length="147" mass="15903">MNNSSVATSTISVAKEVIAEIFVEGEKFKFESNIAITSETGVRLIVRAYHHIFNPFRVHQISFGIPLGTPAGTYPLDGSVNGIVAHYTPPNTPALDSYNAIAGTITLLAPPSLENVQGTFKFKARKFDETKPEIAEIKDGVLNIGSR</sequence>
<accession>A0A109FPH7</accession>
<evidence type="ECO:0000313" key="1">
    <source>
        <dbReference type="EMBL" id="KWU48068.1"/>
    </source>
</evidence>
<dbReference type="Proteomes" id="UP000067111">
    <property type="component" value="Unassembled WGS sequence"/>
</dbReference>
<dbReference type="AlphaFoldDB" id="A0A109FPH7"/>
<protein>
    <submittedName>
        <fullName evidence="1">Uncharacterized protein</fullName>
    </submittedName>
</protein>